<protein>
    <recommendedName>
        <fullName evidence="6">Ribonuclease VapC</fullName>
        <shortName evidence="6">RNase VapC</shortName>
        <ecNumber evidence="6">3.1.-.-</ecNumber>
    </recommendedName>
    <alternativeName>
        <fullName evidence="6">Toxin VapC</fullName>
    </alternativeName>
</protein>
<comment type="similarity">
    <text evidence="6">Belongs to the PINc/VapC protein family.</text>
</comment>
<organism evidence="8 9">
    <name type="scientific">Streptomyces thermolineatus</name>
    <dbReference type="NCBI Taxonomy" id="44033"/>
    <lineage>
        <taxon>Bacteria</taxon>
        <taxon>Bacillati</taxon>
        <taxon>Actinomycetota</taxon>
        <taxon>Actinomycetes</taxon>
        <taxon>Kitasatosporales</taxon>
        <taxon>Streptomycetaceae</taxon>
        <taxon>Streptomyces</taxon>
    </lineage>
</organism>
<dbReference type="InterPro" id="IPR022907">
    <property type="entry name" value="VapC_family"/>
</dbReference>
<sequence>MSLTVVDASVLASFYAVGDRRNGSIVARLAAGDALYAPVHLDVEVVSALRGMARRNPELEAAVPRALKHLAAFPIRRVPLAQLLGRMWQMRGNVTPYDAAYVALAEQLGGTLLTCDTKLAGAGGIRCTVEVIG</sequence>
<dbReference type="InterPro" id="IPR051619">
    <property type="entry name" value="TypeII_TA_RNase_PINc/VapC"/>
</dbReference>
<dbReference type="Gene3D" id="3.40.50.1010">
    <property type="entry name" value="5'-nuclease"/>
    <property type="match status" value="1"/>
</dbReference>
<evidence type="ECO:0000256" key="6">
    <source>
        <dbReference type="HAMAP-Rule" id="MF_00265"/>
    </source>
</evidence>
<dbReference type="Proteomes" id="UP001501358">
    <property type="component" value="Unassembled WGS sequence"/>
</dbReference>
<keyword evidence="3 6" id="KW-0479">Metal-binding</keyword>
<accession>A0ABN3KSS0</accession>
<proteinExistence type="inferred from homology"/>
<dbReference type="PANTHER" id="PTHR35901:SF1">
    <property type="entry name" value="EXONUCLEASE VAPC9"/>
    <property type="match status" value="1"/>
</dbReference>
<evidence type="ECO:0000256" key="2">
    <source>
        <dbReference type="ARBA" id="ARBA00022722"/>
    </source>
</evidence>
<evidence type="ECO:0000313" key="8">
    <source>
        <dbReference type="EMBL" id="GAA2471072.1"/>
    </source>
</evidence>
<keyword evidence="1 6" id="KW-1277">Toxin-antitoxin system</keyword>
<dbReference type="HAMAP" id="MF_00265">
    <property type="entry name" value="VapC_Nob1"/>
    <property type="match status" value="1"/>
</dbReference>
<feature type="binding site" evidence="6">
    <location>
        <position position="7"/>
    </location>
    <ligand>
        <name>Mg(2+)</name>
        <dbReference type="ChEBI" id="CHEBI:18420"/>
    </ligand>
</feature>
<keyword evidence="4 6" id="KW-0378">Hydrolase</keyword>
<dbReference type="Pfam" id="PF01850">
    <property type="entry name" value="PIN"/>
    <property type="match status" value="1"/>
</dbReference>
<evidence type="ECO:0000256" key="1">
    <source>
        <dbReference type="ARBA" id="ARBA00022649"/>
    </source>
</evidence>
<evidence type="ECO:0000313" key="9">
    <source>
        <dbReference type="Proteomes" id="UP001501358"/>
    </source>
</evidence>
<name>A0ABN3KSS0_9ACTN</name>
<feature type="domain" description="PIN" evidence="7">
    <location>
        <begin position="5"/>
        <end position="120"/>
    </location>
</feature>
<comment type="cofactor">
    <cofactor evidence="6">
        <name>Mg(2+)</name>
        <dbReference type="ChEBI" id="CHEBI:18420"/>
    </cofactor>
</comment>
<keyword evidence="9" id="KW-1185">Reference proteome</keyword>
<evidence type="ECO:0000256" key="3">
    <source>
        <dbReference type="ARBA" id="ARBA00022723"/>
    </source>
</evidence>
<dbReference type="RefSeq" id="WP_344381296.1">
    <property type="nucleotide sequence ID" value="NZ_BAAATA010000002.1"/>
</dbReference>
<evidence type="ECO:0000259" key="7">
    <source>
        <dbReference type="Pfam" id="PF01850"/>
    </source>
</evidence>
<dbReference type="InterPro" id="IPR002716">
    <property type="entry name" value="PIN_dom"/>
</dbReference>
<feature type="binding site" evidence="6">
    <location>
        <position position="98"/>
    </location>
    <ligand>
        <name>Mg(2+)</name>
        <dbReference type="ChEBI" id="CHEBI:18420"/>
    </ligand>
</feature>
<dbReference type="InterPro" id="IPR029060">
    <property type="entry name" value="PIN-like_dom_sf"/>
</dbReference>
<dbReference type="InterPro" id="IPR044153">
    <property type="entry name" value="PIN_Pae0151-like"/>
</dbReference>
<dbReference type="SUPFAM" id="SSF88723">
    <property type="entry name" value="PIN domain-like"/>
    <property type="match status" value="1"/>
</dbReference>
<keyword evidence="2 6" id="KW-0540">Nuclease</keyword>
<keyword evidence="6" id="KW-0800">Toxin</keyword>
<dbReference type="EMBL" id="BAAATA010000002">
    <property type="protein sequence ID" value="GAA2471072.1"/>
    <property type="molecule type" value="Genomic_DNA"/>
</dbReference>
<evidence type="ECO:0000256" key="5">
    <source>
        <dbReference type="ARBA" id="ARBA00022842"/>
    </source>
</evidence>
<dbReference type="PANTHER" id="PTHR35901">
    <property type="entry name" value="RIBONUCLEASE VAPC3"/>
    <property type="match status" value="1"/>
</dbReference>
<keyword evidence="5 6" id="KW-0460">Magnesium</keyword>
<gene>
    <name evidence="6" type="primary">vapC</name>
    <name evidence="8" type="ORF">GCM10010406_03280</name>
</gene>
<dbReference type="EC" id="3.1.-.-" evidence="6"/>
<comment type="function">
    <text evidence="6">Toxic component of a toxin-antitoxin (TA) system. An RNase.</text>
</comment>
<evidence type="ECO:0000256" key="4">
    <source>
        <dbReference type="ARBA" id="ARBA00022801"/>
    </source>
</evidence>
<dbReference type="CDD" id="cd09873">
    <property type="entry name" value="PIN_Pae0151-like"/>
    <property type="match status" value="1"/>
</dbReference>
<comment type="caution">
    <text evidence="8">The sequence shown here is derived from an EMBL/GenBank/DDBJ whole genome shotgun (WGS) entry which is preliminary data.</text>
</comment>
<reference evidence="9" key="1">
    <citation type="journal article" date="2019" name="Int. J. Syst. Evol. Microbiol.">
        <title>The Global Catalogue of Microorganisms (GCM) 10K type strain sequencing project: providing services to taxonomists for standard genome sequencing and annotation.</title>
        <authorList>
            <consortium name="The Broad Institute Genomics Platform"/>
            <consortium name="The Broad Institute Genome Sequencing Center for Infectious Disease"/>
            <person name="Wu L."/>
            <person name="Ma J."/>
        </authorList>
    </citation>
    <scope>NUCLEOTIDE SEQUENCE [LARGE SCALE GENOMIC DNA]</scope>
    <source>
        <strain evidence="9">JCM 6307</strain>
    </source>
</reference>